<dbReference type="InterPro" id="IPR036875">
    <property type="entry name" value="Znf_CCHC_sf"/>
</dbReference>
<keyword evidence="1" id="KW-0862">Zinc</keyword>
<evidence type="ECO:0000313" key="4">
    <source>
        <dbReference type="Ensembl" id="ENSORLP00020021835.1"/>
    </source>
</evidence>
<organism evidence="4 5">
    <name type="scientific">Oryzias latipes</name>
    <name type="common">Japanese rice fish</name>
    <name type="synonym">Japanese killifish</name>
    <dbReference type="NCBI Taxonomy" id="8090"/>
    <lineage>
        <taxon>Eukaryota</taxon>
        <taxon>Metazoa</taxon>
        <taxon>Chordata</taxon>
        <taxon>Craniata</taxon>
        <taxon>Vertebrata</taxon>
        <taxon>Euteleostomi</taxon>
        <taxon>Actinopterygii</taxon>
        <taxon>Neopterygii</taxon>
        <taxon>Teleostei</taxon>
        <taxon>Neoteleostei</taxon>
        <taxon>Acanthomorphata</taxon>
        <taxon>Ovalentaria</taxon>
        <taxon>Atherinomorphae</taxon>
        <taxon>Beloniformes</taxon>
        <taxon>Adrianichthyidae</taxon>
        <taxon>Oryziinae</taxon>
        <taxon>Oryzias</taxon>
    </lineage>
</organism>
<dbReference type="Pfam" id="PF14893">
    <property type="entry name" value="PNMA"/>
    <property type="match status" value="1"/>
</dbReference>
<evidence type="ECO:0000256" key="2">
    <source>
        <dbReference type="SAM" id="MobiDB-lite"/>
    </source>
</evidence>
<dbReference type="InterPro" id="IPR001878">
    <property type="entry name" value="Znf_CCHC"/>
</dbReference>
<reference key="1">
    <citation type="journal article" date="2007" name="Nature">
        <title>The medaka draft genome and insights into vertebrate genome evolution.</title>
        <authorList>
            <person name="Kasahara M."/>
            <person name="Naruse K."/>
            <person name="Sasaki S."/>
            <person name="Nakatani Y."/>
            <person name="Qu W."/>
            <person name="Ahsan B."/>
            <person name="Yamada T."/>
            <person name="Nagayasu Y."/>
            <person name="Doi K."/>
            <person name="Kasai Y."/>
            <person name="Jindo T."/>
            <person name="Kobayashi D."/>
            <person name="Shimada A."/>
            <person name="Toyoda A."/>
            <person name="Kuroki Y."/>
            <person name="Fujiyama A."/>
            <person name="Sasaki T."/>
            <person name="Shimizu A."/>
            <person name="Asakawa S."/>
            <person name="Shimizu N."/>
            <person name="Hashimoto S."/>
            <person name="Yang J."/>
            <person name="Lee Y."/>
            <person name="Matsushima K."/>
            <person name="Sugano S."/>
            <person name="Sakaizumi M."/>
            <person name="Narita T."/>
            <person name="Ohishi K."/>
            <person name="Haga S."/>
            <person name="Ohta F."/>
            <person name="Nomoto H."/>
            <person name="Nogata K."/>
            <person name="Morishita T."/>
            <person name="Endo T."/>
            <person name="Shin-I T."/>
            <person name="Takeda H."/>
            <person name="Morishita S."/>
            <person name="Kohara Y."/>
        </authorList>
    </citation>
    <scope>NUCLEOTIDE SEQUENCE [LARGE SCALE GENOMIC DNA]</scope>
    <source>
        <strain>Hd-rR</strain>
    </source>
</reference>
<dbReference type="Gene3D" id="4.10.60.10">
    <property type="entry name" value="Zinc finger, CCHC-type"/>
    <property type="match status" value="1"/>
</dbReference>
<dbReference type="InterPro" id="IPR048270">
    <property type="entry name" value="PNMA_C"/>
</dbReference>
<reference evidence="4 5" key="2">
    <citation type="submission" date="2017-04" db="EMBL/GenBank/DDBJ databases">
        <title>CpG methylation of centromeres and impact of large insertions on vertebrate speciation.</title>
        <authorList>
            <person name="Ichikawa K."/>
            <person name="Yoshimura J."/>
            <person name="Morishita S."/>
        </authorList>
    </citation>
    <scope>NUCLEOTIDE SEQUENCE</scope>
    <source>
        <strain evidence="4 5">HNI</strain>
    </source>
</reference>
<sequence>MLSGTPPMPDLNPPTVQRYVVEHIMKNDDNAIHLSAVRLRSFSGRAPRPPHETDYETWRSSIDLLLQDPAISDLQRSRRLVESLFPPAADMVKHLKPDTLPKVYLQILDSAYGAVQDGDELYAKFMELFQDAGEKPSAYLQRLQIALVAALKRGGVKATDVDRHLLNQFCRGCWDNNLISELQLKRRKSNPPSFSDLLLLLRTEEDREASKAQRMKQHLGSKARAGALAQYAYTHTPEEEKVDALTNITQQLAQQLADIQKQLRALTAGRTSRNQSATYQSIPAKNSKPIRTPHKSSSAGPKPGYCYNCGEDGHIRPDCNNDPNPTLVAMKKKQFSEKQKRQQKPHRSSSLN</sequence>
<dbReference type="GO" id="GO:0003676">
    <property type="term" value="F:nucleic acid binding"/>
    <property type="evidence" value="ECO:0007669"/>
    <property type="project" value="InterPro"/>
</dbReference>
<dbReference type="Proteomes" id="UP000265180">
    <property type="component" value="Chromosome 11"/>
</dbReference>
<protein>
    <recommendedName>
        <fullName evidence="3">CCHC-type domain-containing protein</fullName>
    </recommendedName>
</protein>
<evidence type="ECO:0000256" key="1">
    <source>
        <dbReference type="PROSITE-ProRule" id="PRU00047"/>
    </source>
</evidence>
<proteinExistence type="predicted"/>
<feature type="region of interest" description="Disordered" evidence="2">
    <location>
        <begin position="269"/>
        <end position="352"/>
    </location>
</feature>
<name>A0A3P9LM99_ORYLA</name>
<feature type="compositionally biased region" description="Basic residues" evidence="2">
    <location>
        <begin position="341"/>
        <end position="352"/>
    </location>
</feature>
<reference evidence="4" key="4">
    <citation type="submission" date="2025-09" db="UniProtKB">
        <authorList>
            <consortium name="Ensembl"/>
        </authorList>
    </citation>
    <scope>IDENTIFICATION</scope>
    <source>
        <strain evidence="4">HNI</strain>
    </source>
</reference>
<dbReference type="SUPFAM" id="SSF57756">
    <property type="entry name" value="Retrovirus zinc finger-like domains"/>
    <property type="match status" value="1"/>
</dbReference>
<dbReference type="AlphaFoldDB" id="A0A3P9LM99"/>
<reference evidence="4" key="3">
    <citation type="submission" date="2025-08" db="UniProtKB">
        <authorList>
            <consortium name="Ensembl"/>
        </authorList>
    </citation>
    <scope>IDENTIFICATION</scope>
    <source>
        <strain evidence="4">HNI</strain>
    </source>
</reference>
<evidence type="ECO:0000259" key="3">
    <source>
        <dbReference type="PROSITE" id="PS50158"/>
    </source>
</evidence>
<dbReference type="Pfam" id="PF00098">
    <property type="entry name" value="zf-CCHC"/>
    <property type="match status" value="1"/>
</dbReference>
<dbReference type="PANTHER" id="PTHR23095:SF53">
    <property type="entry name" value="ZINC FINGER CCHC DOMAIN-CONTAINING PROTEIN 12-LIKE"/>
    <property type="match status" value="1"/>
</dbReference>
<dbReference type="GO" id="GO:0008270">
    <property type="term" value="F:zinc ion binding"/>
    <property type="evidence" value="ECO:0007669"/>
    <property type="project" value="UniProtKB-KW"/>
</dbReference>
<dbReference type="PROSITE" id="PS50158">
    <property type="entry name" value="ZF_CCHC"/>
    <property type="match status" value="1"/>
</dbReference>
<keyword evidence="1" id="KW-0479">Metal-binding</keyword>
<dbReference type="PANTHER" id="PTHR23095">
    <property type="entry name" value="PARANEOPLASTIC ANTIGEN"/>
    <property type="match status" value="1"/>
</dbReference>
<accession>A0A3P9LM99</accession>
<feature type="domain" description="CCHC-type" evidence="3">
    <location>
        <begin position="306"/>
        <end position="319"/>
    </location>
</feature>
<feature type="compositionally biased region" description="Polar residues" evidence="2">
    <location>
        <begin position="269"/>
        <end position="284"/>
    </location>
</feature>
<dbReference type="InterPro" id="IPR026523">
    <property type="entry name" value="PNMA"/>
</dbReference>
<keyword evidence="1" id="KW-0863">Zinc-finger</keyword>
<dbReference type="Ensembl" id="ENSORLT00020013581.1">
    <property type="protein sequence ID" value="ENSORLP00020021835.1"/>
    <property type="gene ID" value="ENSORLG00020001817.1"/>
</dbReference>
<dbReference type="SMART" id="SM00343">
    <property type="entry name" value="ZnF_C2HC"/>
    <property type="match status" value="1"/>
</dbReference>
<evidence type="ECO:0000313" key="5">
    <source>
        <dbReference type="Proteomes" id="UP000265180"/>
    </source>
</evidence>